<dbReference type="GO" id="GO:0005524">
    <property type="term" value="F:ATP binding"/>
    <property type="evidence" value="ECO:0007669"/>
    <property type="project" value="InterPro"/>
</dbReference>
<organism evidence="2 3">
    <name type="scientific">Exophiala mesophila</name>
    <name type="common">Black yeast-like fungus</name>
    <dbReference type="NCBI Taxonomy" id="212818"/>
    <lineage>
        <taxon>Eukaryota</taxon>
        <taxon>Fungi</taxon>
        <taxon>Dikarya</taxon>
        <taxon>Ascomycota</taxon>
        <taxon>Pezizomycotina</taxon>
        <taxon>Eurotiomycetes</taxon>
        <taxon>Chaetothyriomycetidae</taxon>
        <taxon>Chaetothyriales</taxon>
        <taxon>Herpotrichiellaceae</taxon>
        <taxon>Exophiala</taxon>
    </lineage>
</organism>
<dbReference type="InterPro" id="IPR011009">
    <property type="entry name" value="Kinase-like_dom_sf"/>
</dbReference>
<evidence type="ECO:0000313" key="3">
    <source>
        <dbReference type="Proteomes" id="UP000288859"/>
    </source>
</evidence>
<dbReference type="Pfam" id="PF07714">
    <property type="entry name" value="PK_Tyr_Ser-Thr"/>
    <property type="match status" value="1"/>
</dbReference>
<dbReference type="SUPFAM" id="SSF56112">
    <property type="entry name" value="Protein kinase-like (PK-like)"/>
    <property type="match status" value="1"/>
</dbReference>
<gene>
    <name evidence="2" type="ORF">B0A52_05071</name>
</gene>
<sequence length="243" mass="27292">MELNLDGVDCPIIGYGSSGIVVLRNKTALKLPRSSYFGDDDDFDEEIIQREKKVYLRLGNCYGVVPYLDLTGPGIEMIWMENGNLRDYLAKHRVSPSVHLSWFREMARGLTNIHDCRVIVADISTRNFLLAKDMSIRYSDFTESSLLDINVDMRKADDKGYSIYTDIGQLGAVMFEVITGKKCDFDLFKGQPYGPATAAWPQREDLPGLKDVWLGSIIENCWTKGVFETSHALSVALMSATTP</sequence>
<reference evidence="2 3" key="1">
    <citation type="submission" date="2017-03" db="EMBL/GenBank/DDBJ databases">
        <title>Genomes of endolithic fungi from Antarctica.</title>
        <authorList>
            <person name="Coleine C."/>
            <person name="Masonjones S."/>
            <person name="Stajich J.E."/>
        </authorList>
    </citation>
    <scope>NUCLEOTIDE SEQUENCE [LARGE SCALE GENOMIC DNA]</scope>
    <source>
        <strain evidence="2 3">CCFEE 6314</strain>
    </source>
</reference>
<dbReference type="InterPro" id="IPR000719">
    <property type="entry name" value="Prot_kinase_dom"/>
</dbReference>
<dbReference type="Proteomes" id="UP000288859">
    <property type="component" value="Unassembled WGS sequence"/>
</dbReference>
<evidence type="ECO:0000313" key="2">
    <source>
        <dbReference type="EMBL" id="RVX71499.1"/>
    </source>
</evidence>
<dbReference type="VEuPathDB" id="FungiDB:PV10_03854"/>
<feature type="domain" description="Protein kinase" evidence="1">
    <location>
        <begin position="1"/>
        <end position="243"/>
    </location>
</feature>
<evidence type="ECO:0000259" key="1">
    <source>
        <dbReference type="PROSITE" id="PS50011"/>
    </source>
</evidence>
<protein>
    <recommendedName>
        <fullName evidence="1">Protein kinase domain-containing protein</fullName>
    </recommendedName>
</protein>
<name>A0A438N6W8_EXOME</name>
<proteinExistence type="predicted"/>
<dbReference type="AlphaFoldDB" id="A0A438N6W8"/>
<dbReference type="EMBL" id="NAJM01000017">
    <property type="protein sequence ID" value="RVX71499.1"/>
    <property type="molecule type" value="Genomic_DNA"/>
</dbReference>
<dbReference type="SMART" id="SM00220">
    <property type="entry name" value="S_TKc"/>
    <property type="match status" value="1"/>
</dbReference>
<dbReference type="PROSITE" id="PS50011">
    <property type="entry name" value="PROTEIN_KINASE_DOM"/>
    <property type="match status" value="1"/>
</dbReference>
<accession>A0A438N6W8</accession>
<comment type="caution">
    <text evidence="2">The sequence shown here is derived from an EMBL/GenBank/DDBJ whole genome shotgun (WGS) entry which is preliminary data.</text>
</comment>
<dbReference type="InterPro" id="IPR001245">
    <property type="entry name" value="Ser-Thr/Tyr_kinase_cat_dom"/>
</dbReference>
<dbReference type="OrthoDB" id="4115689at2759"/>
<dbReference type="GO" id="GO:0004672">
    <property type="term" value="F:protein kinase activity"/>
    <property type="evidence" value="ECO:0007669"/>
    <property type="project" value="InterPro"/>
</dbReference>
<dbReference type="Gene3D" id="1.10.510.10">
    <property type="entry name" value="Transferase(Phosphotransferase) domain 1"/>
    <property type="match status" value="1"/>
</dbReference>